<evidence type="ECO:0000313" key="2">
    <source>
        <dbReference type="EMBL" id="QJA82238.1"/>
    </source>
</evidence>
<dbReference type="EMBL" id="MT141546">
    <property type="protein sequence ID" value="QJA65890.1"/>
    <property type="molecule type" value="Genomic_DNA"/>
</dbReference>
<protein>
    <submittedName>
        <fullName evidence="2">Uncharacterized protein</fullName>
    </submittedName>
</protein>
<proteinExistence type="predicted"/>
<gene>
    <name evidence="2" type="ORF">MM415A00434_0013</name>
    <name evidence="1" type="ORF">MM415B00370_0008</name>
</gene>
<sequence>MKKWKFTYEIEYEVDAETEIDAVNEVVYLISRDWIEYTDAGELKEVRESE</sequence>
<name>A0A6M3KLK6_9ZZZZ</name>
<dbReference type="EMBL" id="MT142483">
    <property type="protein sequence ID" value="QJA82238.1"/>
    <property type="molecule type" value="Genomic_DNA"/>
</dbReference>
<organism evidence="2">
    <name type="scientific">viral metagenome</name>
    <dbReference type="NCBI Taxonomy" id="1070528"/>
    <lineage>
        <taxon>unclassified sequences</taxon>
        <taxon>metagenomes</taxon>
        <taxon>organismal metagenomes</taxon>
    </lineage>
</organism>
<evidence type="ECO:0000313" key="1">
    <source>
        <dbReference type="EMBL" id="QJA65890.1"/>
    </source>
</evidence>
<reference evidence="2" key="1">
    <citation type="submission" date="2020-03" db="EMBL/GenBank/DDBJ databases">
        <title>The deep terrestrial virosphere.</title>
        <authorList>
            <person name="Holmfeldt K."/>
            <person name="Nilsson E."/>
            <person name="Simone D."/>
            <person name="Lopez-Fernandez M."/>
            <person name="Wu X."/>
            <person name="de Brujin I."/>
            <person name="Lundin D."/>
            <person name="Andersson A."/>
            <person name="Bertilsson S."/>
            <person name="Dopson M."/>
        </authorList>
    </citation>
    <scope>NUCLEOTIDE SEQUENCE</scope>
    <source>
        <strain evidence="2">MM415A00434</strain>
        <strain evidence="1">MM415B00370</strain>
    </source>
</reference>
<accession>A0A6M3KLK6</accession>
<dbReference type="AlphaFoldDB" id="A0A6M3KLK6"/>